<proteinExistence type="predicted"/>
<evidence type="ECO:0000313" key="2">
    <source>
        <dbReference type="EMBL" id="PLW18723.1"/>
    </source>
</evidence>
<gene>
    <name evidence="2" type="ORF">PCASD_15374</name>
</gene>
<name>A0A2N5SZP7_9BASI</name>
<sequence>MSTHEHPHLELRYRVDGATPWGAPMCARLAPAPLARTFPEKTRGARTPANSAPRPGIPGWGGQSDRGIPDTAPGRALTAPAIGAPPEGPGRRPEARTFPKVAPSTLLRYLDQEDTKQSGHEASAT</sequence>
<dbReference type="AlphaFoldDB" id="A0A2N5SZP7"/>
<feature type="region of interest" description="Disordered" evidence="1">
    <location>
        <begin position="37"/>
        <end position="125"/>
    </location>
</feature>
<organism evidence="2 3">
    <name type="scientific">Puccinia coronata f. sp. avenae</name>
    <dbReference type="NCBI Taxonomy" id="200324"/>
    <lineage>
        <taxon>Eukaryota</taxon>
        <taxon>Fungi</taxon>
        <taxon>Dikarya</taxon>
        <taxon>Basidiomycota</taxon>
        <taxon>Pucciniomycotina</taxon>
        <taxon>Pucciniomycetes</taxon>
        <taxon>Pucciniales</taxon>
        <taxon>Pucciniaceae</taxon>
        <taxon>Puccinia</taxon>
    </lineage>
</organism>
<protein>
    <submittedName>
        <fullName evidence="2">Uncharacterized protein</fullName>
    </submittedName>
</protein>
<dbReference type="Proteomes" id="UP000235392">
    <property type="component" value="Unassembled WGS sequence"/>
</dbReference>
<feature type="compositionally biased region" description="Basic and acidic residues" evidence="1">
    <location>
        <begin position="110"/>
        <end position="119"/>
    </location>
</feature>
<comment type="caution">
    <text evidence="2">The sequence shown here is derived from an EMBL/GenBank/DDBJ whole genome shotgun (WGS) entry which is preliminary data.</text>
</comment>
<dbReference type="EMBL" id="PGCI01000727">
    <property type="protein sequence ID" value="PLW18723.1"/>
    <property type="molecule type" value="Genomic_DNA"/>
</dbReference>
<reference evidence="2 3" key="1">
    <citation type="submission" date="2017-11" db="EMBL/GenBank/DDBJ databases">
        <title>De novo assembly and phasing of dikaryotic genomes from two isolates of Puccinia coronata f. sp. avenae, the causal agent of oat crown rust.</title>
        <authorList>
            <person name="Miller M.E."/>
            <person name="Zhang Y."/>
            <person name="Omidvar V."/>
            <person name="Sperschneider J."/>
            <person name="Schwessinger B."/>
            <person name="Raley C."/>
            <person name="Palmer J.M."/>
            <person name="Garnica D."/>
            <person name="Upadhyaya N."/>
            <person name="Rathjen J."/>
            <person name="Taylor J.M."/>
            <person name="Park R.F."/>
            <person name="Dodds P.N."/>
            <person name="Hirsch C.D."/>
            <person name="Kianian S.F."/>
            <person name="Figueroa M."/>
        </authorList>
    </citation>
    <scope>NUCLEOTIDE SEQUENCE [LARGE SCALE GENOMIC DNA]</scope>
    <source>
        <strain evidence="2">12SD80</strain>
    </source>
</reference>
<evidence type="ECO:0000256" key="1">
    <source>
        <dbReference type="SAM" id="MobiDB-lite"/>
    </source>
</evidence>
<accession>A0A2N5SZP7</accession>
<evidence type="ECO:0000313" key="3">
    <source>
        <dbReference type="Proteomes" id="UP000235392"/>
    </source>
</evidence>